<accession>A0A8H6T0P8</accession>
<feature type="transmembrane region" description="Helical" evidence="2">
    <location>
        <begin position="140"/>
        <end position="160"/>
    </location>
</feature>
<dbReference type="EMBL" id="JACAZE010000008">
    <property type="protein sequence ID" value="KAF7308126.1"/>
    <property type="molecule type" value="Genomic_DNA"/>
</dbReference>
<gene>
    <name evidence="3" type="ORF">HMN09_00660100</name>
</gene>
<feature type="transmembrane region" description="Helical" evidence="2">
    <location>
        <begin position="79"/>
        <end position="97"/>
    </location>
</feature>
<feature type="transmembrane region" description="Helical" evidence="2">
    <location>
        <begin position="202"/>
        <end position="219"/>
    </location>
</feature>
<keyword evidence="2" id="KW-0812">Transmembrane</keyword>
<feature type="transmembrane region" description="Helical" evidence="2">
    <location>
        <begin position="316"/>
        <end position="337"/>
    </location>
</feature>
<feature type="transmembrane region" description="Helical" evidence="2">
    <location>
        <begin position="281"/>
        <end position="304"/>
    </location>
</feature>
<dbReference type="PANTHER" id="PTHR42109:SF2">
    <property type="entry name" value="INTEGRAL MEMBRANE PROTEIN"/>
    <property type="match status" value="1"/>
</dbReference>
<feature type="region of interest" description="Disordered" evidence="1">
    <location>
        <begin position="353"/>
        <end position="378"/>
    </location>
</feature>
<dbReference type="OrthoDB" id="5389493at2759"/>
<evidence type="ECO:0000313" key="3">
    <source>
        <dbReference type="EMBL" id="KAF7308126.1"/>
    </source>
</evidence>
<dbReference type="PANTHER" id="PTHR42109">
    <property type="entry name" value="UNPLACED GENOMIC SCAFFOLD UM_SCAF_CONTIG_1.265, WHOLE GENOME SHOTGUN SEQUENCE"/>
    <property type="match status" value="1"/>
</dbReference>
<evidence type="ECO:0000256" key="2">
    <source>
        <dbReference type="SAM" id="Phobius"/>
    </source>
</evidence>
<feature type="region of interest" description="Disordered" evidence="1">
    <location>
        <begin position="1"/>
        <end position="25"/>
    </location>
</feature>
<protein>
    <submittedName>
        <fullName evidence="3">Uncharacterized protein</fullName>
    </submittedName>
</protein>
<keyword evidence="2" id="KW-0472">Membrane</keyword>
<feature type="transmembrane region" description="Helical" evidence="2">
    <location>
        <begin position="239"/>
        <end position="260"/>
    </location>
</feature>
<dbReference type="AlphaFoldDB" id="A0A8H6T0P8"/>
<reference evidence="3" key="1">
    <citation type="submission" date="2020-05" db="EMBL/GenBank/DDBJ databases">
        <title>Mycena genomes resolve the evolution of fungal bioluminescence.</title>
        <authorList>
            <person name="Tsai I.J."/>
        </authorList>
    </citation>
    <scope>NUCLEOTIDE SEQUENCE</scope>
    <source>
        <strain evidence="3">110903Hualien_Pintung</strain>
    </source>
</reference>
<proteinExistence type="predicted"/>
<evidence type="ECO:0000313" key="4">
    <source>
        <dbReference type="Proteomes" id="UP000613580"/>
    </source>
</evidence>
<sequence>MRRCEKTPSPTDTYGPRRTVLIPTTPTVGSSVAQERLQAREPSKQASSRAIPSSTTFIMSSNSTTTAIDYDKVFEFHSVPAAAVFTVVYIPLAAWFVRQSIRNTTYVYITLTVFCLMRVAAFAIRAILIARTSLHSDENLFITDQVLFGVGFFALLYSAYTLVLDREIMAGTPAPTLTDTKFAAPDAIPLPRILVRLTSDRRLFRIVLIVGVVLAISGITDSTSSDPSKQSSGTNMRRISTILFLVLTGIQALQTGMAFGRQGSATARQWHSTATSFGDQHGMIILALISVLLLVREIFLVVTISDTETENNETYWYPLVAVPEVLAVCCYAISGLVPPRKELKRRMAELESGSLESQQQLGMAYMGPPGQAPPRWSP</sequence>
<feature type="transmembrane region" description="Helical" evidence="2">
    <location>
        <begin position="106"/>
        <end position="128"/>
    </location>
</feature>
<organism evidence="3 4">
    <name type="scientific">Mycena chlorophos</name>
    <name type="common">Agaric fungus</name>
    <name type="synonym">Agaricus chlorophos</name>
    <dbReference type="NCBI Taxonomy" id="658473"/>
    <lineage>
        <taxon>Eukaryota</taxon>
        <taxon>Fungi</taxon>
        <taxon>Dikarya</taxon>
        <taxon>Basidiomycota</taxon>
        <taxon>Agaricomycotina</taxon>
        <taxon>Agaricomycetes</taxon>
        <taxon>Agaricomycetidae</taxon>
        <taxon>Agaricales</taxon>
        <taxon>Marasmiineae</taxon>
        <taxon>Mycenaceae</taxon>
        <taxon>Mycena</taxon>
    </lineage>
</organism>
<dbReference type="Proteomes" id="UP000613580">
    <property type="component" value="Unassembled WGS sequence"/>
</dbReference>
<name>A0A8H6T0P8_MYCCL</name>
<comment type="caution">
    <text evidence="3">The sequence shown here is derived from an EMBL/GenBank/DDBJ whole genome shotgun (WGS) entry which is preliminary data.</text>
</comment>
<keyword evidence="2" id="KW-1133">Transmembrane helix</keyword>
<keyword evidence="4" id="KW-1185">Reference proteome</keyword>
<evidence type="ECO:0000256" key="1">
    <source>
        <dbReference type="SAM" id="MobiDB-lite"/>
    </source>
</evidence>